<dbReference type="InterPro" id="IPR036388">
    <property type="entry name" value="WH-like_DNA-bd_sf"/>
</dbReference>
<name>A0ABV5B746_9BACL</name>
<keyword evidence="3" id="KW-1185">Reference proteome</keyword>
<dbReference type="Gene3D" id="1.10.10.10">
    <property type="entry name" value="Winged helix-like DNA-binding domain superfamily/Winged helix DNA-binding domain"/>
    <property type="match status" value="1"/>
</dbReference>
<evidence type="ECO:0000313" key="2">
    <source>
        <dbReference type="EMBL" id="MFB5680426.1"/>
    </source>
</evidence>
<dbReference type="Proteomes" id="UP001580407">
    <property type="component" value="Unassembled WGS sequence"/>
</dbReference>
<gene>
    <name evidence="2" type="ORF">ACE3NQ_05845</name>
</gene>
<reference evidence="2 3" key="1">
    <citation type="submission" date="2024-09" db="EMBL/GenBank/DDBJ databases">
        <authorList>
            <person name="Ruan L."/>
        </authorList>
    </citation>
    <scope>NUCLEOTIDE SEQUENCE [LARGE SCALE GENOMIC DNA]</scope>
    <source>
        <strain evidence="2 3">D33</strain>
    </source>
</reference>
<evidence type="ECO:0000313" key="3">
    <source>
        <dbReference type="Proteomes" id="UP001580407"/>
    </source>
</evidence>
<dbReference type="PANTHER" id="PTHR30514">
    <property type="entry name" value="GLUCOKINASE"/>
    <property type="match status" value="1"/>
</dbReference>
<dbReference type="InterPro" id="IPR000281">
    <property type="entry name" value="HTH_RpiR"/>
</dbReference>
<dbReference type="InterPro" id="IPR009057">
    <property type="entry name" value="Homeodomain-like_sf"/>
</dbReference>
<dbReference type="PROSITE" id="PS51071">
    <property type="entry name" value="HTH_RPIR"/>
    <property type="match status" value="1"/>
</dbReference>
<dbReference type="Pfam" id="PF01418">
    <property type="entry name" value="HTH_6"/>
    <property type="match status" value="1"/>
</dbReference>
<dbReference type="RefSeq" id="WP_375524237.1">
    <property type="nucleotide sequence ID" value="NZ_JBHILM010000005.1"/>
</dbReference>
<dbReference type="SUPFAM" id="SSF46689">
    <property type="entry name" value="Homeodomain-like"/>
    <property type="match status" value="1"/>
</dbReference>
<feature type="domain" description="HTH rpiR-type" evidence="1">
    <location>
        <begin position="1"/>
        <end position="75"/>
    </location>
</feature>
<accession>A0ABV5B746</accession>
<protein>
    <submittedName>
        <fullName evidence="2">MurR/RpiR family transcriptional regulator</fullName>
    </submittedName>
</protein>
<comment type="caution">
    <text evidence="2">The sequence shown here is derived from an EMBL/GenBank/DDBJ whole genome shotgun (WGS) entry which is preliminary data.</text>
</comment>
<organism evidence="2 3">
    <name type="scientific">Paenibacillus terreus</name>
    <dbReference type="NCBI Taxonomy" id="1387834"/>
    <lineage>
        <taxon>Bacteria</taxon>
        <taxon>Bacillati</taxon>
        <taxon>Bacillota</taxon>
        <taxon>Bacilli</taxon>
        <taxon>Bacillales</taxon>
        <taxon>Paenibacillaceae</taxon>
        <taxon>Paenibacillus</taxon>
    </lineage>
</organism>
<proteinExistence type="predicted"/>
<evidence type="ECO:0000259" key="1">
    <source>
        <dbReference type="PROSITE" id="PS51071"/>
    </source>
</evidence>
<dbReference type="PANTHER" id="PTHR30514:SF1">
    <property type="entry name" value="HTH-TYPE TRANSCRIPTIONAL REGULATOR HEXR-RELATED"/>
    <property type="match status" value="1"/>
</dbReference>
<sequence length="118" mass="13660">MNQHFDWDLDKLSKNQQKIANFIEKNTNRIAYLTEQEMADQVRVSIASISRFWRVIGYKNFKEFKQMLADNPDITPAYKIQNLINKVDGEDLPGQMLKLTCMASCSYFEGSIEATVSQ</sequence>
<dbReference type="InterPro" id="IPR047640">
    <property type="entry name" value="RpiR-like"/>
</dbReference>
<dbReference type="EMBL" id="JBHILM010000005">
    <property type="protein sequence ID" value="MFB5680426.1"/>
    <property type="molecule type" value="Genomic_DNA"/>
</dbReference>